<feature type="compositionally biased region" description="Acidic residues" evidence="1">
    <location>
        <begin position="370"/>
        <end position="401"/>
    </location>
</feature>
<dbReference type="InterPro" id="IPR011990">
    <property type="entry name" value="TPR-like_helical_dom_sf"/>
</dbReference>
<name>F0XC95_GROCL</name>
<dbReference type="OrthoDB" id="1914839at2759"/>
<dbReference type="eggNOG" id="ENOG502QSAH">
    <property type="taxonomic scope" value="Eukaryota"/>
</dbReference>
<feature type="region of interest" description="Disordered" evidence="1">
    <location>
        <begin position="362"/>
        <end position="401"/>
    </location>
</feature>
<evidence type="ECO:0000256" key="1">
    <source>
        <dbReference type="SAM" id="MobiDB-lite"/>
    </source>
</evidence>
<keyword evidence="3" id="KW-1185">Reference proteome</keyword>
<dbReference type="HOGENOM" id="CLU_040959_2_0_1"/>
<feature type="region of interest" description="Disordered" evidence="1">
    <location>
        <begin position="286"/>
        <end position="320"/>
    </location>
</feature>
<dbReference type="CDD" id="cd24142">
    <property type="entry name" value="ACL4-like"/>
    <property type="match status" value="1"/>
</dbReference>
<dbReference type="SUPFAM" id="SSF48452">
    <property type="entry name" value="TPR-like"/>
    <property type="match status" value="1"/>
</dbReference>
<dbReference type="FunCoup" id="F0XC95">
    <property type="interactions" value="248"/>
</dbReference>
<dbReference type="GeneID" id="25974164"/>
<dbReference type="EMBL" id="GL629765">
    <property type="protein sequence ID" value="EFX04372.1"/>
    <property type="molecule type" value="Genomic_DNA"/>
</dbReference>
<organism evidence="3">
    <name type="scientific">Grosmannia clavigera (strain kw1407 / UAMH 11150)</name>
    <name type="common">Blue stain fungus</name>
    <name type="synonym">Graphiocladiella clavigera</name>
    <dbReference type="NCBI Taxonomy" id="655863"/>
    <lineage>
        <taxon>Eukaryota</taxon>
        <taxon>Fungi</taxon>
        <taxon>Dikarya</taxon>
        <taxon>Ascomycota</taxon>
        <taxon>Pezizomycotina</taxon>
        <taxon>Sordariomycetes</taxon>
        <taxon>Sordariomycetidae</taxon>
        <taxon>Ophiostomatales</taxon>
        <taxon>Ophiostomataceae</taxon>
        <taxon>Leptographium</taxon>
    </lineage>
</organism>
<dbReference type="InParanoid" id="F0XC95"/>
<dbReference type="STRING" id="655863.F0XC95"/>
<gene>
    <name evidence="2" type="ORF">CMQ_1300</name>
</gene>
<proteinExistence type="predicted"/>
<evidence type="ECO:0000313" key="3">
    <source>
        <dbReference type="Proteomes" id="UP000007796"/>
    </source>
</evidence>
<sequence>MNATVAAMTQGDVDSALTSARAAYAVIASAGSEDDDNSTNTTVDGIGKAAVCALLGEILLENGDVEVARQVLTVAANLDTDGTLSDALGGGPDKYFYLAQLSENGGRESVSWFERGAAALRSRLQQAGGEADEKSEEGEKTAVEETRDKLAQVLCAVAEVWMTDLSFEPDCEAQCEALVTEASLLAPTSPDVWQTLASVRVSQERLPDARAAVQRSLDLWADLPPDHPAVPLFSVRVGLVRLLLTVDWAEKAAHIATTRLLREDDEAVEVWYLAGYAHYLQGQKLREGGEDGESEEKAKGKIREDGEEKMADQDDDSSDHHWQDYWRDARRCLGRCLKEFKRQSYEDERLGQHAKELLDDVVAVLGPAPEGEDEEDEGEWVDENDGADDDSEDDDGDEDME</sequence>
<accession>F0XC95</accession>
<dbReference type="Proteomes" id="UP000007796">
    <property type="component" value="Unassembled WGS sequence"/>
</dbReference>
<protein>
    <submittedName>
        <fullName evidence="2">Tpr domain containing protein</fullName>
    </submittedName>
</protein>
<evidence type="ECO:0000313" key="2">
    <source>
        <dbReference type="EMBL" id="EFX04372.1"/>
    </source>
</evidence>
<reference evidence="2 3" key="1">
    <citation type="journal article" date="2011" name="Proc. Natl. Acad. Sci. U.S.A.">
        <title>Genome and transcriptome analyses of the mountain pine beetle-fungal symbiont Grosmannia clavigera, a lodgepole pine pathogen.</title>
        <authorList>
            <person name="DiGuistini S."/>
            <person name="Wang Y."/>
            <person name="Liao N.Y."/>
            <person name="Taylor G."/>
            <person name="Tanguay P."/>
            <person name="Feau N."/>
            <person name="Henrissat B."/>
            <person name="Chan S.K."/>
            <person name="Hesse-Orce U."/>
            <person name="Alamouti S.M."/>
            <person name="Tsui C.K.M."/>
            <person name="Docking R.T."/>
            <person name="Levasseur A."/>
            <person name="Haridas S."/>
            <person name="Robertson G."/>
            <person name="Birol I."/>
            <person name="Holt R.A."/>
            <person name="Marra M.A."/>
            <person name="Hamelin R.C."/>
            <person name="Hirst M."/>
            <person name="Jones S.J.M."/>
            <person name="Bohlmann J."/>
            <person name="Breuil C."/>
        </authorList>
    </citation>
    <scope>NUCLEOTIDE SEQUENCE [LARGE SCALE GENOMIC DNA]</scope>
    <source>
        <strain evidence="3">kw1407 / UAMH 11150</strain>
    </source>
</reference>
<dbReference type="RefSeq" id="XP_014173854.1">
    <property type="nucleotide sequence ID" value="XM_014318379.1"/>
</dbReference>
<dbReference type="AlphaFoldDB" id="F0XC95"/>
<dbReference type="Gene3D" id="1.25.40.10">
    <property type="entry name" value="Tetratricopeptide repeat domain"/>
    <property type="match status" value="1"/>
</dbReference>